<evidence type="ECO:0000256" key="5">
    <source>
        <dbReference type="ARBA" id="ARBA00023136"/>
    </source>
</evidence>
<keyword evidence="7" id="KW-0464">Manganese</keyword>
<dbReference type="PIRSF" id="PIRSF005091">
    <property type="entry name" value="Mmb_sulf_HI1246"/>
    <property type="match status" value="1"/>
</dbReference>
<evidence type="ECO:0000256" key="1">
    <source>
        <dbReference type="ARBA" id="ARBA00004651"/>
    </source>
</evidence>
<comment type="subcellular location">
    <subcellularLocation>
        <location evidence="1">Cell membrane</location>
        <topology evidence="1">Multi-pass membrane protein</topology>
    </subcellularLocation>
</comment>
<dbReference type="InterPro" id="IPR050448">
    <property type="entry name" value="OpgB/LTA_synthase_biosynth"/>
</dbReference>
<feature type="binding site" evidence="8">
    <location>
        <position position="349"/>
    </location>
    <ligand>
        <name>Mn(2+)</name>
        <dbReference type="ChEBI" id="CHEBI:29035"/>
    </ligand>
</feature>
<name>A0A840CLG7_9BACT</name>
<feature type="transmembrane region" description="Helical" evidence="9">
    <location>
        <begin position="73"/>
        <end position="93"/>
    </location>
</feature>
<proteinExistence type="predicted"/>
<evidence type="ECO:0000256" key="4">
    <source>
        <dbReference type="ARBA" id="ARBA00022989"/>
    </source>
</evidence>
<feature type="transmembrane region" description="Helical" evidence="9">
    <location>
        <begin position="155"/>
        <end position="176"/>
    </location>
</feature>
<dbReference type="EMBL" id="JACIEP010000010">
    <property type="protein sequence ID" value="MBB4036907.1"/>
    <property type="molecule type" value="Genomic_DNA"/>
</dbReference>
<evidence type="ECO:0000256" key="7">
    <source>
        <dbReference type="PIRSR" id="PIRSR005091-2"/>
    </source>
</evidence>
<feature type="transmembrane region" description="Helical" evidence="9">
    <location>
        <begin position="105"/>
        <end position="124"/>
    </location>
</feature>
<evidence type="ECO:0000313" key="12">
    <source>
        <dbReference type="Proteomes" id="UP000555103"/>
    </source>
</evidence>
<dbReference type="CDD" id="cd16015">
    <property type="entry name" value="LTA_synthase"/>
    <property type="match status" value="1"/>
</dbReference>
<accession>A0A840CLG7</accession>
<dbReference type="Pfam" id="PF00884">
    <property type="entry name" value="Sulfatase"/>
    <property type="match status" value="1"/>
</dbReference>
<dbReference type="GO" id="GO:0005886">
    <property type="term" value="C:plasma membrane"/>
    <property type="evidence" value="ECO:0007669"/>
    <property type="project" value="UniProtKB-SubCell"/>
</dbReference>
<sequence length="672" mass="78891">MRIKNIKDKFNNQFAGSLIYLLSVNALFLIFFSIFRIINIITNWPTISIIDDPALYNYIFKAITKGIRFDNIVTSYVIIIPLIILPIAALFNYFNKKLIIAANIYFSLCAFVLLGLSMANIPYFEYFNQYIPLSALYWFEYSDQIIGMLTGEKIYLYYFLLFIFIFLVFIFSLIIIRRLITKHIGQRVKVYKNYYVYIPILLLFYLLCLWGTRGWLFTRKLREPDTIFCQHLIICQMVMNPVYYIAGTQYSSQLHTLVDDNEYGNVIKRELGFDIFDEKYYINNHSTDSLDHKNKPNIIFIFIESFSHEYIERNQGEKPLFPFIKGLINKSLYFDNFYSHGIHTNQGITASLYGIPSVFEKVMTIKAPIQLDLGMFGEEKYNDIRKKSPYLHGLPNNLKELDYTNLFFVTHTINFDNLNNFLPLNGFDLIYGSENYPESENVNTWGVSDKYLFDYSKNVIDSVAGQNKPFLASILTISNHPPYVYPKEFKNVSNNEDDSAMAYADNCLKEFMEGASKEEWYNNTIFVFLGDHGKRFNQEESLPLSFFHVPLIIYSPLFENAPQRYSFPMGQIDLYPTLMGLMGHRAHYNTFGIDVFKKKRDFIYFSSDEKLGCISSNNFYYINDFIYNQEFLYKLGKRPLQEVEMSKYKHLVDSMKTYSGSMLEGVKRLYKD</sequence>
<keyword evidence="3 9" id="KW-0812">Transmembrane</keyword>
<evidence type="ECO:0000256" key="6">
    <source>
        <dbReference type="PIRSR" id="PIRSR005091-1"/>
    </source>
</evidence>
<dbReference type="GO" id="GO:0016740">
    <property type="term" value="F:transferase activity"/>
    <property type="evidence" value="ECO:0007669"/>
    <property type="project" value="UniProtKB-KW"/>
</dbReference>
<dbReference type="Proteomes" id="UP000555103">
    <property type="component" value="Unassembled WGS sequence"/>
</dbReference>
<dbReference type="RefSeq" id="WP_183307793.1">
    <property type="nucleotide sequence ID" value="NZ_JACIEP010000010.1"/>
</dbReference>
<keyword evidence="7" id="KW-0479">Metal-binding</keyword>
<comment type="caution">
    <text evidence="11">The sequence shown here is derived from an EMBL/GenBank/DDBJ whole genome shotgun (WGS) entry which is preliminary data.</text>
</comment>
<feature type="binding site" evidence="8">
    <location>
        <position position="304"/>
    </location>
    <ligand>
        <name>Mn(2+)</name>
        <dbReference type="ChEBI" id="CHEBI:29035"/>
    </ligand>
</feature>
<feature type="active site" evidence="6">
    <location>
        <position position="349"/>
    </location>
</feature>
<reference evidence="11 12" key="1">
    <citation type="submission" date="2020-08" db="EMBL/GenBank/DDBJ databases">
        <title>Genomic Encyclopedia of Type Strains, Phase IV (KMG-IV): sequencing the most valuable type-strain genomes for metagenomic binning, comparative biology and taxonomic classification.</title>
        <authorList>
            <person name="Goeker M."/>
        </authorList>
    </citation>
    <scope>NUCLEOTIDE SEQUENCE [LARGE SCALE GENOMIC DNA]</scope>
    <source>
        <strain evidence="11 12">DSM 104969</strain>
    </source>
</reference>
<evidence type="ECO:0000256" key="3">
    <source>
        <dbReference type="ARBA" id="ARBA00022692"/>
    </source>
</evidence>
<evidence type="ECO:0000313" key="11">
    <source>
        <dbReference type="EMBL" id="MBB4036907.1"/>
    </source>
</evidence>
<dbReference type="InterPro" id="IPR000917">
    <property type="entry name" value="Sulfatase_N"/>
</dbReference>
<feature type="transmembrane region" description="Helical" evidence="9">
    <location>
        <begin position="196"/>
        <end position="216"/>
    </location>
</feature>
<dbReference type="InterPro" id="IPR017850">
    <property type="entry name" value="Alkaline_phosphatase_core_sf"/>
</dbReference>
<keyword evidence="4 9" id="KW-1133">Transmembrane helix</keyword>
<dbReference type="AlphaFoldDB" id="A0A840CLG7"/>
<dbReference type="Gene3D" id="3.40.720.10">
    <property type="entry name" value="Alkaline Phosphatase, subunit A"/>
    <property type="match status" value="1"/>
</dbReference>
<evidence type="ECO:0000256" key="8">
    <source>
        <dbReference type="PIRSR" id="PIRSR005091-3"/>
    </source>
</evidence>
<keyword evidence="5 9" id="KW-0472">Membrane</keyword>
<feature type="transmembrane region" description="Helical" evidence="9">
    <location>
        <begin position="20"/>
        <end position="38"/>
    </location>
</feature>
<feature type="binding site" evidence="8">
    <location>
        <position position="532"/>
    </location>
    <ligand>
        <name>Mn(2+)</name>
        <dbReference type="ChEBI" id="CHEBI:29035"/>
    </ligand>
</feature>
<feature type="binding site" evidence="7">
    <location>
        <position position="480"/>
    </location>
    <ligand>
        <name>substrate</name>
    </ligand>
</feature>
<dbReference type="GO" id="GO:0046872">
    <property type="term" value="F:metal ion binding"/>
    <property type="evidence" value="ECO:0007669"/>
    <property type="project" value="UniProtKB-KW"/>
</dbReference>
<evidence type="ECO:0000256" key="9">
    <source>
        <dbReference type="SAM" id="Phobius"/>
    </source>
</evidence>
<feature type="binding site" evidence="8">
    <location>
        <position position="531"/>
    </location>
    <ligand>
        <name>Mn(2+)</name>
        <dbReference type="ChEBI" id="CHEBI:29035"/>
    </ligand>
</feature>
<evidence type="ECO:0000259" key="10">
    <source>
        <dbReference type="Pfam" id="PF00884"/>
    </source>
</evidence>
<protein>
    <submittedName>
        <fullName evidence="11">Phosphoglycerol transferase MdoB-like AlkP superfamily enzyme</fullName>
    </submittedName>
</protein>
<keyword evidence="12" id="KW-1185">Reference proteome</keyword>
<dbReference type="PANTHER" id="PTHR47371">
    <property type="entry name" value="LIPOTEICHOIC ACID SYNTHASE"/>
    <property type="match status" value="1"/>
</dbReference>
<keyword evidence="11" id="KW-0808">Transferase</keyword>
<gene>
    <name evidence="11" type="ORF">GGR21_002821</name>
</gene>
<dbReference type="PANTHER" id="PTHR47371:SF3">
    <property type="entry name" value="PHOSPHOGLYCEROL TRANSFERASE I"/>
    <property type="match status" value="1"/>
</dbReference>
<evidence type="ECO:0000256" key="2">
    <source>
        <dbReference type="ARBA" id="ARBA00022475"/>
    </source>
</evidence>
<dbReference type="InterPro" id="IPR012160">
    <property type="entry name" value="LtaS-like"/>
</dbReference>
<dbReference type="SUPFAM" id="SSF53649">
    <property type="entry name" value="Alkaline phosphatase-like"/>
    <property type="match status" value="1"/>
</dbReference>
<feature type="domain" description="Sulfatase N-terminal" evidence="10">
    <location>
        <begin position="296"/>
        <end position="583"/>
    </location>
</feature>
<organism evidence="11 12">
    <name type="scientific">Dysgonomonas hofstadii</name>
    <dbReference type="NCBI Taxonomy" id="637886"/>
    <lineage>
        <taxon>Bacteria</taxon>
        <taxon>Pseudomonadati</taxon>
        <taxon>Bacteroidota</taxon>
        <taxon>Bacteroidia</taxon>
        <taxon>Bacteroidales</taxon>
        <taxon>Dysgonomonadaceae</taxon>
        <taxon>Dysgonomonas</taxon>
    </lineage>
</organism>
<keyword evidence="2" id="KW-1003">Cell membrane</keyword>